<protein>
    <submittedName>
        <fullName evidence="1">Uncharacterized protein</fullName>
    </submittedName>
</protein>
<evidence type="ECO:0000313" key="2">
    <source>
        <dbReference type="Proteomes" id="UP001458880"/>
    </source>
</evidence>
<dbReference type="Proteomes" id="UP001458880">
    <property type="component" value="Unassembled WGS sequence"/>
</dbReference>
<name>A0AAW1L9I1_POPJA</name>
<evidence type="ECO:0000313" key="1">
    <source>
        <dbReference type="EMBL" id="KAK9730329.1"/>
    </source>
</evidence>
<gene>
    <name evidence="1" type="ORF">QE152_g15295</name>
</gene>
<dbReference type="AlphaFoldDB" id="A0AAW1L9I1"/>
<organism evidence="1 2">
    <name type="scientific">Popillia japonica</name>
    <name type="common">Japanese beetle</name>
    <dbReference type="NCBI Taxonomy" id="7064"/>
    <lineage>
        <taxon>Eukaryota</taxon>
        <taxon>Metazoa</taxon>
        <taxon>Ecdysozoa</taxon>
        <taxon>Arthropoda</taxon>
        <taxon>Hexapoda</taxon>
        <taxon>Insecta</taxon>
        <taxon>Pterygota</taxon>
        <taxon>Neoptera</taxon>
        <taxon>Endopterygota</taxon>
        <taxon>Coleoptera</taxon>
        <taxon>Polyphaga</taxon>
        <taxon>Scarabaeiformia</taxon>
        <taxon>Scarabaeidae</taxon>
        <taxon>Rutelinae</taxon>
        <taxon>Popillia</taxon>
    </lineage>
</organism>
<keyword evidence="2" id="KW-1185">Reference proteome</keyword>
<reference evidence="1 2" key="1">
    <citation type="journal article" date="2024" name="BMC Genomics">
        <title>De novo assembly and annotation of Popillia japonica's genome with initial clues to its potential as an invasive pest.</title>
        <authorList>
            <person name="Cucini C."/>
            <person name="Boschi S."/>
            <person name="Funari R."/>
            <person name="Cardaioli E."/>
            <person name="Iannotti N."/>
            <person name="Marturano G."/>
            <person name="Paoli F."/>
            <person name="Bruttini M."/>
            <person name="Carapelli A."/>
            <person name="Frati F."/>
            <person name="Nardi F."/>
        </authorList>
    </citation>
    <scope>NUCLEOTIDE SEQUENCE [LARGE SCALE GENOMIC DNA]</scope>
    <source>
        <strain evidence="1">DMR45628</strain>
    </source>
</reference>
<proteinExistence type="predicted"/>
<dbReference type="EMBL" id="JASPKY010000148">
    <property type="protein sequence ID" value="KAK9730329.1"/>
    <property type="molecule type" value="Genomic_DNA"/>
</dbReference>
<accession>A0AAW1L9I1</accession>
<comment type="caution">
    <text evidence="1">The sequence shown here is derived from an EMBL/GenBank/DDBJ whole genome shotgun (WGS) entry which is preliminary data.</text>
</comment>
<sequence length="90" mass="10134">MMVPASFDTGRLDIVYKTAHLFTAVYLGFNSTALDIMYIVLMALCAAQLNILKERLSSILKNNRVDAKDMDEVIDGMLRNCVILHEAINR</sequence>